<keyword evidence="1" id="KW-0863">Zinc-finger</keyword>
<reference evidence="3 4" key="1">
    <citation type="submission" date="2012-05" db="EMBL/GenBank/DDBJ databases">
        <title>Recombination and specialization in a pathogen metapopulation.</title>
        <authorList>
            <person name="Gardiner A."/>
            <person name="Kemen E."/>
            <person name="Schultz-Larsen T."/>
            <person name="MacLean D."/>
            <person name="Van Oosterhout C."/>
            <person name="Jones J.D.G."/>
        </authorList>
    </citation>
    <scope>NUCLEOTIDE SEQUENCE [LARGE SCALE GENOMIC DNA]</scope>
    <source>
        <strain evidence="3 4">Ac Nc2</strain>
    </source>
</reference>
<proteinExistence type="predicted"/>
<feature type="domain" description="CCHC-type" evidence="2">
    <location>
        <begin position="63"/>
        <end position="80"/>
    </location>
</feature>
<comment type="caution">
    <text evidence="3">The sequence shown here is derived from an EMBL/GenBank/DDBJ whole genome shotgun (WGS) entry which is preliminary data.</text>
</comment>
<dbReference type="InParanoid" id="A0A024G891"/>
<dbReference type="GO" id="GO:0008270">
    <property type="term" value="F:zinc ion binding"/>
    <property type="evidence" value="ECO:0007669"/>
    <property type="project" value="UniProtKB-KW"/>
</dbReference>
<evidence type="ECO:0000256" key="1">
    <source>
        <dbReference type="PROSITE-ProRule" id="PRU00047"/>
    </source>
</evidence>
<sequence>MRILSCESDSWNDHILYLMVLCDAVGGAEDQILESIVKFASASRELQVTGGGCFRNGQEHQQRKCSKCGKEGQYKRDCKKWSPDRHSPGCCKRNRYHLPMDSGHWVKSSPRGESITATKFRGTRRGMSSLCWRRPVSAAAAESQCQSSVWV</sequence>
<keyword evidence="4" id="KW-1185">Reference proteome</keyword>
<keyword evidence="1" id="KW-0862">Zinc</keyword>
<dbReference type="OrthoDB" id="129615at2759"/>
<accession>A0A024G891</accession>
<name>A0A024G891_9STRA</name>
<dbReference type="PROSITE" id="PS50158">
    <property type="entry name" value="ZF_CCHC"/>
    <property type="match status" value="1"/>
</dbReference>
<dbReference type="InterPro" id="IPR001878">
    <property type="entry name" value="Znf_CCHC"/>
</dbReference>
<evidence type="ECO:0000313" key="3">
    <source>
        <dbReference type="EMBL" id="CCI42953.1"/>
    </source>
</evidence>
<evidence type="ECO:0000313" key="4">
    <source>
        <dbReference type="Proteomes" id="UP000053237"/>
    </source>
</evidence>
<dbReference type="Proteomes" id="UP000053237">
    <property type="component" value="Unassembled WGS sequence"/>
</dbReference>
<gene>
    <name evidence="3" type="ORF">BN9_037370</name>
</gene>
<protein>
    <recommendedName>
        <fullName evidence="2">CCHC-type domain-containing protein</fullName>
    </recommendedName>
</protein>
<evidence type="ECO:0000259" key="2">
    <source>
        <dbReference type="PROSITE" id="PS50158"/>
    </source>
</evidence>
<dbReference type="AlphaFoldDB" id="A0A024G891"/>
<dbReference type="GO" id="GO:0003676">
    <property type="term" value="F:nucleic acid binding"/>
    <property type="evidence" value="ECO:0007669"/>
    <property type="project" value="InterPro"/>
</dbReference>
<keyword evidence="1" id="KW-0479">Metal-binding</keyword>
<organism evidence="3 4">
    <name type="scientific">Albugo candida</name>
    <dbReference type="NCBI Taxonomy" id="65357"/>
    <lineage>
        <taxon>Eukaryota</taxon>
        <taxon>Sar</taxon>
        <taxon>Stramenopiles</taxon>
        <taxon>Oomycota</taxon>
        <taxon>Peronosporomycetes</taxon>
        <taxon>Albuginales</taxon>
        <taxon>Albuginaceae</taxon>
        <taxon>Albugo</taxon>
    </lineage>
</organism>
<dbReference type="EMBL" id="CAIX01000041">
    <property type="protein sequence ID" value="CCI42953.1"/>
    <property type="molecule type" value="Genomic_DNA"/>
</dbReference>